<dbReference type="EMBL" id="LXQA010103972">
    <property type="protein sequence ID" value="MCI17127.1"/>
    <property type="molecule type" value="Genomic_DNA"/>
</dbReference>
<protein>
    <submittedName>
        <fullName evidence="1">Auxin transport protein BIG</fullName>
    </submittedName>
</protein>
<feature type="non-terminal residue" evidence="1">
    <location>
        <position position="95"/>
    </location>
</feature>
<sequence length="95" mass="10639">MNARGASDCFVHEWIICKIVEILSSLRKDPSKSVIFHFYLGVENVPGQMSKLLQLHLGDCLVLIDSLDTCFSESVNVKVLGFFVDLLSGEQFPHL</sequence>
<accession>A0A392PZH3</accession>
<proteinExistence type="predicted"/>
<organism evidence="1 2">
    <name type="scientific">Trifolium medium</name>
    <dbReference type="NCBI Taxonomy" id="97028"/>
    <lineage>
        <taxon>Eukaryota</taxon>
        <taxon>Viridiplantae</taxon>
        <taxon>Streptophyta</taxon>
        <taxon>Embryophyta</taxon>
        <taxon>Tracheophyta</taxon>
        <taxon>Spermatophyta</taxon>
        <taxon>Magnoliopsida</taxon>
        <taxon>eudicotyledons</taxon>
        <taxon>Gunneridae</taxon>
        <taxon>Pentapetalae</taxon>
        <taxon>rosids</taxon>
        <taxon>fabids</taxon>
        <taxon>Fabales</taxon>
        <taxon>Fabaceae</taxon>
        <taxon>Papilionoideae</taxon>
        <taxon>50 kb inversion clade</taxon>
        <taxon>NPAAA clade</taxon>
        <taxon>Hologalegina</taxon>
        <taxon>IRL clade</taxon>
        <taxon>Trifolieae</taxon>
        <taxon>Trifolium</taxon>
    </lineage>
</organism>
<keyword evidence="2" id="KW-1185">Reference proteome</keyword>
<evidence type="ECO:0000313" key="1">
    <source>
        <dbReference type="EMBL" id="MCI17127.1"/>
    </source>
</evidence>
<reference evidence="1 2" key="1">
    <citation type="journal article" date="2018" name="Front. Plant Sci.">
        <title>Red Clover (Trifolium pratense) and Zigzag Clover (T. medium) - A Picture of Genomic Similarities and Differences.</title>
        <authorList>
            <person name="Dluhosova J."/>
            <person name="Istvanek J."/>
            <person name="Nedelnik J."/>
            <person name="Repkova J."/>
        </authorList>
    </citation>
    <scope>NUCLEOTIDE SEQUENCE [LARGE SCALE GENOMIC DNA]</scope>
    <source>
        <strain evidence="2">cv. 10/8</strain>
        <tissue evidence="1">Leaf</tissue>
    </source>
</reference>
<dbReference type="AlphaFoldDB" id="A0A392PZH3"/>
<evidence type="ECO:0000313" key="2">
    <source>
        <dbReference type="Proteomes" id="UP000265520"/>
    </source>
</evidence>
<comment type="caution">
    <text evidence="1">The sequence shown here is derived from an EMBL/GenBank/DDBJ whole genome shotgun (WGS) entry which is preliminary data.</text>
</comment>
<name>A0A392PZH3_9FABA</name>
<dbReference type="Proteomes" id="UP000265520">
    <property type="component" value="Unassembled WGS sequence"/>
</dbReference>